<keyword evidence="1 2" id="KW-0963">Cytoplasm</keyword>
<dbReference type="Gene3D" id="3.40.50.10680">
    <property type="entry name" value="CofD-like domains"/>
    <property type="match status" value="1"/>
</dbReference>
<evidence type="ECO:0000256" key="3">
    <source>
        <dbReference type="SAM" id="Phobius"/>
    </source>
</evidence>
<dbReference type="CDD" id="cd07187">
    <property type="entry name" value="YvcK_like"/>
    <property type="match status" value="1"/>
</dbReference>
<dbReference type="SUPFAM" id="SSF142338">
    <property type="entry name" value="CofD-like"/>
    <property type="match status" value="1"/>
</dbReference>
<dbReference type="GO" id="GO:0005737">
    <property type="term" value="C:cytoplasm"/>
    <property type="evidence" value="ECO:0007669"/>
    <property type="project" value="UniProtKB-SubCell"/>
</dbReference>
<dbReference type="PANTHER" id="PTHR30135:SF3">
    <property type="entry name" value="GLUCONEOGENESIS FACTOR-RELATED"/>
    <property type="match status" value="1"/>
</dbReference>
<comment type="function">
    <text evidence="2">Required for morphogenesis under gluconeogenic growth conditions.</text>
</comment>
<dbReference type="InterPro" id="IPR010119">
    <property type="entry name" value="Gluconeogen_factor"/>
</dbReference>
<evidence type="ECO:0000313" key="4">
    <source>
        <dbReference type="EMBL" id="TCL36187.1"/>
    </source>
</evidence>
<dbReference type="AlphaFoldDB" id="A0A4R1PVK8"/>
<dbReference type="GO" id="GO:0043743">
    <property type="term" value="F:LPPG:FO 2-phospho-L-lactate transferase activity"/>
    <property type="evidence" value="ECO:0007669"/>
    <property type="project" value="InterPro"/>
</dbReference>
<evidence type="ECO:0000256" key="1">
    <source>
        <dbReference type="ARBA" id="ARBA00022490"/>
    </source>
</evidence>
<keyword evidence="3" id="KW-1133">Transmembrane helix</keyword>
<gene>
    <name evidence="4" type="ORF">EV210_109136</name>
</gene>
<dbReference type="Pfam" id="PF01933">
    <property type="entry name" value="CofD"/>
    <property type="match status" value="1"/>
</dbReference>
<dbReference type="GO" id="GO:0008360">
    <property type="term" value="P:regulation of cell shape"/>
    <property type="evidence" value="ECO:0007669"/>
    <property type="project" value="UniProtKB-UniRule"/>
</dbReference>
<comment type="subcellular location">
    <subcellularLocation>
        <location evidence="2">Cytoplasm</location>
    </subcellularLocation>
</comment>
<evidence type="ECO:0000313" key="5">
    <source>
        <dbReference type="Proteomes" id="UP000295063"/>
    </source>
</evidence>
<dbReference type="PANTHER" id="PTHR30135">
    <property type="entry name" value="UNCHARACTERIZED PROTEIN YVCK-RELATED"/>
    <property type="match status" value="1"/>
</dbReference>
<sequence length="451" mass="48967">MHFLKWLYPGMKLKRWLLLFSLGVIAVSIGLAVVFNYKYVGALEETIFKMVYLATGKFYYTVTVIVGISVVTLGLLVMMFATRQIIRSVISVIIPDGSERLVELIFQKRKLNRGPSVVVIGGGTGLSVLLRGIKSVTSNVSAVVTVADDGGSSGRIREDLGIIPPGDLRNCLVALADTEPLMEKLFQHRFGGTGNLSGHSFGNLFIAAMTEVLGDVEQALRESSKVLKVRGQVLPASTDTLRLVAEMTDGTVVEGESRIPLAGKRIKKLSIRPAQATPVKAALEAIQEADACILGPGSLYTSVLPNLLVEGIADALRQSQAVKIYICNVMTQPGETDNYTASQHVKAIFDHVGPGIIDYVVVNVEGVACTLQQTYASQGAYPVQADIEELQALGVKVVEANLISETNLVRHDPVKLSRTIMTMVYQLKASSERMKLLDYYLIGENIKELKD</sequence>
<dbReference type="InterPro" id="IPR038136">
    <property type="entry name" value="CofD-like_dom_sf"/>
</dbReference>
<keyword evidence="3" id="KW-0472">Membrane</keyword>
<organism evidence="4 5">
    <name type="scientific">Anaerospora hongkongensis</name>
    <dbReference type="NCBI Taxonomy" id="244830"/>
    <lineage>
        <taxon>Bacteria</taxon>
        <taxon>Bacillati</taxon>
        <taxon>Bacillota</taxon>
        <taxon>Negativicutes</taxon>
        <taxon>Selenomonadales</taxon>
        <taxon>Sporomusaceae</taxon>
        <taxon>Anaerospora</taxon>
    </lineage>
</organism>
<dbReference type="Proteomes" id="UP000295063">
    <property type="component" value="Unassembled WGS sequence"/>
</dbReference>
<dbReference type="OrthoDB" id="9783842at2"/>
<proteinExistence type="inferred from homology"/>
<keyword evidence="3" id="KW-0812">Transmembrane</keyword>
<protein>
    <recommendedName>
        <fullName evidence="2">Putative gluconeogenesis factor</fullName>
    </recommendedName>
</protein>
<accession>A0A4R1PVK8</accession>
<dbReference type="InterPro" id="IPR002882">
    <property type="entry name" value="CofD"/>
</dbReference>
<dbReference type="HAMAP" id="MF_00973">
    <property type="entry name" value="Gluconeogen_factor"/>
    <property type="match status" value="1"/>
</dbReference>
<dbReference type="EMBL" id="SLUI01000009">
    <property type="protein sequence ID" value="TCL36187.1"/>
    <property type="molecule type" value="Genomic_DNA"/>
</dbReference>
<comment type="caution">
    <text evidence="4">The sequence shown here is derived from an EMBL/GenBank/DDBJ whole genome shotgun (WGS) entry which is preliminary data.</text>
</comment>
<dbReference type="NCBIfam" id="TIGR01826">
    <property type="entry name" value="CofD_related"/>
    <property type="match status" value="1"/>
</dbReference>
<dbReference type="RefSeq" id="WP_132081905.1">
    <property type="nucleotide sequence ID" value="NZ_DALYTA010000007.1"/>
</dbReference>
<feature type="transmembrane region" description="Helical" evidence="3">
    <location>
        <begin position="16"/>
        <end position="37"/>
    </location>
</feature>
<evidence type="ECO:0000256" key="2">
    <source>
        <dbReference type="HAMAP-Rule" id="MF_00973"/>
    </source>
</evidence>
<name>A0A4R1PVK8_9FIRM</name>
<feature type="transmembrane region" description="Helical" evidence="3">
    <location>
        <begin position="58"/>
        <end position="81"/>
    </location>
</feature>
<comment type="similarity">
    <text evidence="2">Belongs to the gluconeogenesis factor family.</text>
</comment>
<keyword evidence="5" id="KW-1185">Reference proteome</keyword>
<reference evidence="4 5" key="1">
    <citation type="submission" date="2019-03" db="EMBL/GenBank/DDBJ databases">
        <title>Genomic Encyclopedia of Type Strains, Phase IV (KMG-IV): sequencing the most valuable type-strain genomes for metagenomic binning, comparative biology and taxonomic classification.</title>
        <authorList>
            <person name="Goeker M."/>
        </authorList>
    </citation>
    <scope>NUCLEOTIDE SEQUENCE [LARGE SCALE GENOMIC DNA]</scope>
    <source>
        <strain evidence="4 5">DSM 15969</strain>
    </source>
</reference>